<dbReference type="InterPro" id="IPR015865">
    <property type="entry name" value="Riboflavin_kinase_bac/euk"/>
</dbReference>
<dbReference type="GO" id="GO:0006771">
    <property type="term" value="P:riboflavin metabolic process"/>
    <property type="evidence" value="ECO:0000318"/>
    <property type="project" value="GO_Central"/>
</dbReference>
<dbReference type="GO" id="GO:0009398">
    <property type="term" value="P:FMN biosynthetic process"/>
    <property type="evidence" value="ECO:0000318"/>
    <property type="project" value="GO_Central"/>
</dbReference>
<dbReference type="GO" id="GO:0005524">
    <property type="term" value="F:ATP binding"/>
    <property type="evidence" value="ECO:0007669"/>
    <property type="project" value="UniProtKB-KW"/>
</dbReference>
<dbReference type="FunFam" id="2.40.30.30:FF:000005">
    <property type="entry name" value="Haloacid dehalogenase-like hydrolase domain-containing protein 1A"/>
    <property type="match status" value="1"/>
</dbReference>
<evidence type="ECO:0000313" key="11">
    <source>
        <dbReference type="Proteomes" id="UP000215914"/>
    </source>
</evidence>
<evidence type="ECO:0000259" key="8">
    <source>
        <dbReference type="SMART" id="SM00904"/>
    </source>
</evidence>
<keyword evidence="4" id="KW-0288">FMN</keyword>
<reference evidence="9 11" key="1">
    <citation type="journal article" date="2017" name="Nature">
        <title>The sunflower genome provides insights into oil metabolism, flowering and Asterid evolution.</title>
        <authorList>
            <person name="Badouin H."/>
            <person name="Gouzy J."/>
            <person name="Grassa C.J."/>
            <person name="Murat F."/>
            <person name="Staton S.E."/>
            <person name="Cottret L."/>
            <person name="Lelandais-Briere C."/>
            <person name="Owens G.L."/>
            <person name="Carrere S."/>
            <person name="Mayjonade B."/>
            <person name="Legrand L."/>
            <person name="Gill N."/>
            <person name="Kane N.C."/>
            <person name="Bowers J.E."/>
            <person name="Hubner S."/>
            <person name="Bellec A."/>
            <person name="Berard A."/>
            <person name="Berges H."/>
            <person name="Blanchet N."/>
            <person name="Boniface M.C."/>
            <person name="Brunel D."/>
            <person name="Catrice O."/>
            <person name="Chaidir N."/>
            <person name="Claudel C."/>
            <person name="Donnadieu C."/>
            <person name="Faraut T."/>
            <person name="Fievet G."/>
            <person name="Helmstetter N."/>
            <person name="King M."/>
            <person name="Knapp S.J."/>
            <person name="Lai Z."/>
            <person name="Le Paslier M.C."/>
            <person name="Lippi Y."/>
            <person name="Lorenzon L."/>
            <person name="Mandel J.R."/>
            <person name="Marage G."/>
            <person name="Marchand G."/>
            <person name="Marquand E."/>
            <person name="Bret-Mestries E."/>
            <person name="Morien E."/>
            <person name="Nambeesan S."/>
            <person name="Nguyen T."/>
            <person name="Pegot-Espagnet P."/>
            <person name="Pouilly N."/>
            <person name="Raftis F."/>
            <person name="Sallet E."/>
            <person name="Schiex T."/>
            <person name="Thomas J."/>
            <person name="Vandecasteele C."/>
            <person name="Vares D."/>
            <person name="Vear F."/>
            <person name="Vautrin S."/>
            <person name="Crespi M."/>
            <person name="Mangin B."/>
            <person name="Burke J.M."/>
            <person name="Salse J."/>
            <person name="Munos S."/>
            <person name="Vincourt P."/>
            <person name="Rieseberg L.H."/>
            <person name="Langlade N.B."/>
        </authorList>
    </citation>
    <scope>NUCLEOTIDE SEQUENCE [LARGE SCALE GENOMIC DNA]</scope>
    <source>
        <strain evidence="11">cv. SF193</strain>
        <tissue evidence="9">Leaves</tissue>
    </source>
</reference>
<dbReference type="GO" id="GO:0009231">
    <property type="term" value="P:riboflavin biosynthetic process"/>
    <property type="evidence" value="ECO:0007669"/>
    <property type="project" value="InterPro"/>
</dbReference>
<keyword evidence="5 9" id="KW-0808">Transferase</keyword>
<evidence type="ECO:0000256" key="6">
    <source>
        <dbReference type="ARBA" id="ARBA00022741"/>
    </source>
</evidence>
<dbReference type="GO" id="GO:0008531">
    <property type="term" value="F:riboflavin kinase activity"/>
    <property type="evidence" value="ECO:0000318"/>
    <property type="project" value="GO_Central"/>
</dbReference>
<evidence type="ECO:0000256" key="4">
    <source>
        <dbReference type="ARBA" id="ARBA00022643"/>
    </source>
</evidence>
<keyword evidence="7" id="KW-0067">ATP-binding</keyword>
<keyword evidence="6" id="KW-0547">Nucleotide-binding</keyword>
<keyword evidence="10" id="KW-0418">Kinase</keyword>
<keyword evidence="3" id="KW-0285">Flavoprotein</keyword>
<dbReference type="Pfam" id="PF01687">
    <property type="entry name" value="Flavokinase"/>
    <property type="match status" value="1"/>
</dbReference>
<evidence type="ECO:0000313" key="10">
    <source>
        <dbReference type="EMBL" id="OTG23970.1"/>
    </source>
</evidence>
<keyword evidence="11" id="KW-1185">Reference proteome</keyword>
<evidence type="ECO:0000256" key="1">
    <source>
        <dbReference type="ARBA" id="ARBA00005201"/>
    </source>
</evidence>
<dbReference type="PANTHER" id="PTHR22749">
    <property type="entry name" value="RIBOFLAVIN KINASE/FMN ADENYLYLTRANSFERASE"/>
    <property type="match status" value="1"/>
</dbReference>
<evidence type="ECO:0000313" key="9">
    <source>
        <dbReference type="EMBL" id="KAF5804260.1"/>
    </source>
</evidence>
<organism evidence="10 11">
    <name type="scientific">Helianthus annuus</name>
    <name type="common">Common sunflower</name>
    <dbReference type="NCBI Taxonomy" id="4232"/>
    <lineage>
        <taxon>Eukaryota</taxon>
        <taxon>Viridiplantae</taxon>
        <taxon>Streptophyta</taxon>
        <taxon>Embryophyta</taxon>
        <taxon>Tracheophyta</taxon>
        <taxon>Spermatophyta</taxon>
        <taxon>Magnoliopsida</taxon>
        <taxon>eudicotyledons</taxon>
        <taxon>Gunneridae</taxon>
        <taxon>Pentapetalae</taxon>
        <taxon>asterids</taxon>
        <taxon>campanulids</taxon>
        <taxon>Asterales</taxon>
        <taxon>Asteraceae</taxon>
        <taxon>Asteroideae</taxon>
        <taxon>Heliantheae alliance</taxon>
        <taxon>Heliantheae</taxon>
        <taxon>Helianthus</taxon>
    </lineage>
</organism>
<accession>A0A251UKS8</accession>
<dbReference type="PANTHER" id="PTHR22749:SF6">
    <property type="entry name" value="RIBOFLAVIN KINASE"/>
    <property type="match status" value="1"/>
</dbReference>
<gene>
    <name evidence="10" type="ORF">HannXRQ_Chr05g0131491</name>
    <name evidence="9" type="ORF">HanXRQr2_Chr05g0195081</name>
</gene>
<name>A0A251UKS8_HELAN</name>
<evidence type="ECO:0000256" key="5">
    <source>
        <dbReference type="ARBA" id="ARBA00022679"/>
    </source>
</evidence>
<dbReference type="OMA" id="NGEVHKM"/>
<protein>
    <recommendedName>
        <fullName evidence="2">riboflavin kinase</fullName>
        <ecNumber evidence="2">2.7.1.26</ecNumber>
    </recommendedName>
</protein>
<dbReference type="SMART" id="SM00904">
    <property type="entry name" value="Flavokinase"/>
    <property type="match status" value="1"/>
</dbReference>
<evidence type="ECO:0000256" key="3">
    <source>
        <dbReference type="ARBA" id="ARBA00022630"/>
    </source>
</evidence>
<dbReference type="EMBL" id="MNCJ02000320">
    <property type="protein sequence ID" value="KAF5804260.1"/>
    <property type="molecule type" value="Genomic_DNA"/>
</dbReference>
<comment type="pathway">
    <text evidence="1">Cofactor biosynthesis; FMN biosynthesis; FMN from riboflavin (ATP route): step 1/1.</text>
</comment>
<dbReference type="AlphaFoldDB" id="A0A251UKS8"/>
<dbReference type="SUPFAM" id="SSF82114">
    <property type="entry name" value="Riboflavin kinase-like"/>
    <property type="match status" value="1"/>
</dbReference>
<dbReference type="InterPro" id="IPR023465">
    <property type="entry name" value="Riboflavin_kinase_dom_sf"/>
</dbReference>
<proteinExistence type="predicted"/>
<dbReference type="UniPathway" id="UPA00276">
    <property type="reaction ID" value="UER00406"/>
</dbReference>
<dbReference type="Proteomes" id="UP000215914">
    <property type="component" value="Chromosome 5"/>
</dbReference>
<dbReference type="Gramene" id="mRNA:HanXRQr2_Chr05g0195081">
    <property type="protein sequence ID" value="mRNA:HanXRQr2_Chr05g0195081"/>
    <property type="gene ID" value="HanXRQr2_Chr05g0195081"/>
</dbReference>
<dbReference type="EC" id="2.7.1.26" evidence="2"/>
<reference evidence="9" key="3">
    <citation type="submission" date="2020-06" db="EMBL/GenBank/DDBJ databases">
        <title>Helianthus annuus Genome sequencing and assembly Release 2.</title>
        <authorList>
            <person name="Gouzy J."/>
            <person name="Langlade N."/>
            <person name="Munos S."/>
        </authorList>
    </citation>
    <scope>NUCLEOTIDE SEQUENCE</scope>
    <source>
        <tissue evidence="9">Leaves</tissue>
    </source>
</reference>
<dbReference type="InterPro" id="IPR023468">
    <property type="entry name" value="Riboflavin_kinase"/>
</dbReference>
<evidence type="ECO:0000256" key="2">
    <source>
        <dbReference type="ARBA" id="ARBA00012105"/>
    </source>
</evidence>
<feature type="domain" description="Riboflavin kinase" evidence="8">
    <location>
        <begin position="13"/>
        <end position="127"/>
    </location>
</feature>
<sequence length="148" mass="16921">MMNSIRKLVSCVILDLDGTLVNTANLSVEGYASVLSEHPAGVYFGWAKLSTRGFYKMVMSIGWNPYFDNTEKTIEPWLLHKFDEDFYGEELHLVIVGYIRPEANFPSLESLIAKIHEDGKIAENALELPLYAKYKDETYFKSIHNSHL</sequence>
<dbReference type="OrthoDB" id="1654035at2759"/>
<dbReference type="InParanoid" id="A0A251UKS8"/>
<evidence type="ECO:0000256" key="7">
    <source>
        <dbReference type="ARBA" id="ARBA00022840"/>
    </source>
</evidence>
<reference evidence="10" key="2">
    <citation type="submission" date="2017-02" db="EMBL/GenBank/DDBJ databases">
        <title>Sunflower complete genome.</title>
        <authorList>
            <person name="Langlade N."/>
            <person name="Munos S."/>
        </authorList>
    </citation>
    <scope>NUCLEOTIDE SEQUENCE [LARGE SCALE GENOMIC DNA]</scope>
    <source>
        <tissue evidence="10">Leaves</tissue>
    </source>
</reference>
<dbReference type="Gene3D" id="2.40.30.30">
    <property type="entry name" value="Riboflavin kinase-like"/>
    <property type="match status" value="1"/>
</dbReference>
<dbReference type="EMBL" id="CM007894">
    <property type="protein sequence ID" value="OTG23970.1"/>
    <property type="molecule type" value="Genomic_DNA"/>
</dbReference>
<dbReference type="STRING" id="4232.A0A251UKS8"/>